<dbReference type="PANTHER" id="PTHR31635:SF196">
    <property type="entry name" value="REVERSE TRANSCRIPTASE DOMAIN-CONTAINING PROTEIN-RELATED"/>
    <property type="match status" value="1"/>
</dbReference>
<organism evidence="1">
    <name type="scientific">Micrurus surinamensis</name>
    <name type="common">Surinam coral snake</name>
    <dbReference type="NCBI Taxonomy" id="129470"/>
    <lineage>
        <taxon>Eukaryota</taxon>
        <taxon>Metazoa</taxon>
        <taxon>Chordata</taxon>
        <taxon>Craniata</taxon>
        <taxon>Vertebrata</taxon>
        <taxon>Euteleostomi</taxon>
        <taxon>Lepidosauria</taxon>
        <taxon>Squamata</taxon>
        <taxon>Bifurcata</taxon>
        <taxon>Unidentata</taxon>
        <taxon>Episquamata</taxon>
        <taxon>Toxicofera</taxon>
        <taxon>Serpentes</taxon>
        <taxon>Colubroidea</taxon>
        <taxon>Elapidae</taxon>
        <taxon>Elapinae</taxon>
        <taxon>Micrurus</taxon>
    </lineage>
</organism>
<sequence length="100" mass="12292">MYHLAAAMVWIKDWINLENKRVLSIEGHDLQRRWHSFLWDGKCKQHVYFQRHMIRDSLIRTWNKIKKNHDTKIPNWLSTMEAKSTQTQWIWGKRGIIKTY</sequence>
<dbReference type="EMBL" id="IACN01077969">
    <property type="protein sequence ID" value="LAB57538.1"/>
    <property type="molecule type" value="Transcribed_RNA"/>
</dbReference>
<protein>
    <submittedName>
        <fullName evidence="1">Uncharacterized protein</fullName>
    </submittedName>
</protein>
<dbReference type="EMBL" id="IACN01077970">
    <property type="protein sequence ID" value="LAB57541.1"/>
    <property type="molecule type" value="Transcribed_RNA"/>
</dbReference>
<name>A0A2D4PHJ0_MICSU</name>
<reference evidence="1" key="1">
    <citation type="submission" date="2017-07" db="EMBL/GenBank/DDBJ databases">
        <authorList>
            <person name="Mikheyev A."/>
            <person name="Grau M."/>
        </authorList>
    </citation>
    <scope>NUCLEOTIDE SEQUENCE</scope>
    <source>
        <tissue evidence="1">Venom_gland</tissue>
    </source>
</reference>
<evidence type="ECO:0000313" key="1">
    <source>
        <dbReference type="EMBL" id="LAB57525.1"/>
    </source>
</evidence>
<accession>A0A2D4PHJ0</accession>
<reference evidence="1" key="2">
    <citation type="submission" date="2017-11" db="EMBL/GenBank/DDBJ databases">
        <title>Coralsnake Venomics: Analyses of Venom Gland Transcriptomes and Proteomes of Six Brazilian Taxa.</title>
        <authorList>
            <person name="Aird S.D."/>
            <person name="Jorge da Silva N."/>
            <person name="Qiu L."/>
            <person name="Villar-Briones A."/>
            <person name="Aparecida-Saddi V."/>
            <person name="Campos-Telles M.P."/>
            <person name="Grau M."/>
            <person name="Mikheyev A.S."/>
        </authorList>
    </citation>
    <scope>NUCLEOTIDE SEQUENCE</scope>
    <source>
        <tissue evidence="1">Venom_gland</tissue>
    </source>
</reference>
<dbReference type="EMBL" id="IACN01077963">
    <property type="protein sequence ID" value="LAB57525.1"/>
    <property type="molecule type" value="Transcribed_RNA"/>
</dbReference>
<dbReference type="AlphaFoldDB" id="A0A2D4PHJ0"/>
<proteinExistence type="predicted"/>
<dbReference type="PANTHER" id="PTHR31635">
    <property type="entry name" value="REVERSE TRANSCRIPTASE DOMAIN-CONTAINING PROTEIN-RELATED"/>
    <property type="match status" value="1"/>
</dbReference>